<dbReference type="GO" id="GO:0015074">
    <property type="term" value="P:DNA integration"/>
    <property type="evidence" value="ECO:0007669"/>
    <property type="project" value="InterPro"/>
</dbReference>
<dbReference type="PANTHER" id="PTHR35004:SF7">
    <property type="entry name" value="INTEGRASE PROTEIN"/>
    <property type="match status" value="1"/>
</dbReference>
<dbReference type="GO" id="GO:0003676">
    <property type="term" value="F:nucleic acid binding"/>
    <property type="evidence" value="ECO:0007669"/>
    <property type="project" value="InterPro"/>
</dbReference>
<sequence>MEGMLAMSDINCIKFLRNHKSHSINRIAKNLDLNWRTVKKYADSAQLPSETIRPKRGMMYGTKWGEMVEDWLTEDQMLQKKLRRTNKKIYETLVANGFEGSYRTVCNFIKSWHMTSEEENDTRHERLQHPPGEAQVDFGTMEVVKDSHAVDVKCLVMSLPFSNRTAAVVLPAENQECFLTGLKMLFEEIGGVPQQLRIDNLPAAVIQPRTTKEEAIYTDAFLQFMAHYGFQVQSCNPYSGNEKGSVENKVGYVRYNFLVPAPVMHDYDSMNRQLAASLRDDMERVHYEKHVLIRELFEEEQRHLLRLPQEDFPVFKVELFKVNKYGEITIDKTKVLIPSGARHGQVRAILRWDSMKILSLYGEILYEEKRPYMMTKRALPWENIISTWHKKPRSFGHSRYSEYLPGRIKEYLGVPNLLVRQERLAWIRAKLALYPILEVNERLYELLSEDDDPAVVEDHPYDVDWSKYDSLNRPWGEGGTA</sequence>
<feature type="domain" description="Integrase catalytic" evidence="1">
    <location>
        <begin position="126"/>
        <end position="316"/>
    </location>
</feature>
<dbReference type="InterPro" id="IPR001584">
    <property type="entry name" value="Integrase_cat-core"/>
</dbReference>
<dbReference type="NCBIfam" id="NF033546">
    <property type="entry name" value="transpos_IS21"/>
    <property type="match status" value="1"/>
</dbReference>
<dbReference type="Gene3D" id="3.30.420.10">
    <property type="entry name" value="Ribonuclease H-like superfamily/Ribonuclease H"/>
    <property type="match status" value="1"/>
</dbReference>
<dbReference type="SUPFAM" id="SSF53098">
    <property type="entry name" value="Ribonuclease H-like"/>
    <property type="match status" value="1"/>
</dbReference>
<name>B2G3J6_9BACL</name>
<protein>
    <recommendedName>
        <fullName evidence="1">Integrase catalytic domain-containing protein</fullName>
    </recommendedName>
</protein>
<geneLocation type="plasmid" evidence="2">
    <name>pEspB</name>
</geneLocation>
<dbReference type="InterPro" id="IPR012337">
    <property type="entry name" value="RNaseH-like_sf"/>
</dbReference>
<dbReference type="RefSeq" id="WP_012390458.1">
    <property type="nucleotide sequence ID" value="NC_010608.1"/>
</dbReference>
<reference evidence="2" key="1">
    <citation type="journal article" date="2009" name="Plasmid">
        <title>Bioinformatic and partial functional analysis of pEspA and pEspB, two plasmids from Exiguobacterium arabatum sp. nov. RFL1109.</title>
        <authorList>
            <person name="Jakubauskas A."/>
            <person name="Kriukiene E."/>
            <person name="Trinkunaite L."/>
            <person name="Sapranauskas R."/>
            <person name="Jurenaite-Urbanaviciene S."/>
            <person name="Lubys A."/>
        </authorList>
    </citation>
    <scope>NUCLEOTIDE SEQUENCE [LARGE SCALE GENOMIC DNA]</scope>
    <source>
        <strain evidence="2">RFL1109</strain>
        <plasmid evidence="2">pEspB</plasmid>
    </source>
</reference>
<organism evidence="2">
    <name type="scientific">Exiguobacterium arabatum</name>
    <dbReference type="NCBI Taxonomy" id="518693"/>
    <lineage>
        <taxon>Bacteria</taxon>
        <taxon>Bacillati</taxon>
        <taxon>Bacillota</taxon>
        <taxon>Bacilli</taxon>
        <taxon>Bacillales</taxon>
        <taxon>Bacillales Family XII. Incertae Sedis</taxon>
        <taxon>Exiguobacterium</taxon>
    </lineage>
</organism>
<dbReference type="InterPro" id="IPR036397">
    <property type="entry name" value="RNaseH_sf"/>
</dbReference>
<dbReference type="AlphaFoldDB" id="B2G3J6"/>
<dbReference type="EMBL" id="AM980832">
    <property type="protein sequence ID" value="CAQ35238.1"/>
    <property type="molecule type" value="Genomic_DNA"/>
</dbReference>
<dbReference type="PROSITE" id="PS50994">
    <property type="entry name" value="INTEGRASE"/>
    <property type="match status" value="1"/>
</dbReference>
<evidence type="ECO:0000313" key="2">
    <source>
        <dbReference type="EMBL" id="CAQ35238.1"/>
    </source>
</evidence>
<dbReference type="PANTHER" id="PTHR35004">
    <property type="entry name" value="TRANSPOSASE RV3428C-RELATED"/>
    <property type="match status" value="1"/>
</dbReference>
<proteinExistence type="predicted"/>
<evidence type="ECO:0000259" key="1">
    <source>
        <dbReference type="PROSITE" id="PS50994"/>
    </source>
</evidence>
<accession>B2G3J6</accession>
<keyword evidence="2" id="KW-0614">Plasmid</keyword>